<proteinExistence type="inferred from homology"/>
<dbReference type="GO" id="GO:0009451">
    <property type="term" value="P:RNA modification"/>
    <property type="evidence" value="ECO:0007669"/>
    <property type="project" value="InterPro"/>
</dbReference>
<sequence>MPARNIYTWNAIVTAFCKAGNLQDALQLFKAMPERNTVSWNTVISSLVQSGLESEALDYYCMMHREGFGPTHFTFASVLSACGSLMDIGHGRRCHSTVIKVGLDHNKYVENALVGMYAKCGIIDGAIQAFGEMCHPNEVSFTAMMGGLAQTDHVEEALRMFTKMHTMGIRIDPVSLSGVLSVCARGESEYGVSCYVHGQQVHCLTVKLGFELDLHVGNSLIDMYAKNENMEMAEMLFASLPEVNNVSWNILIAGYGQMGRSDKAIELLERMQRHGFEPDKVTYISMLGACVKSGDMETGRQMFERMSNPRVSSWNALLSGYSQKRNHAEALEFFRTMQFQNVNPDRTTLAIVLSSCAGMGFLKGGKQVHAVLTKASFQADMFVASGLIDMYSKCESIELAGHFFDRMPERDIVCWNSMISGFALHSLHGEAFTLFQQLQENGMRPSQFSYASVLSSCARLASLSQGKQIHAQIAKDGHINDVFVGSALIDMYSRCGDVDGARQFFNEMTNKNTVSWNEMIHGYAQNGCGEKAVELFKDMIQSGEKPDSITFIAVLTACSHSGLVDEGVKIFNSMEQDHGVEPLADHYTCIIDSLGRAGRFGEAEVIVNEMPCKDDPIIWEVLLSSCRVHANVKLGKQAAEQLFLLDPQNPAPYVLLSNIYAALGRWDDASAVRALMGDRDVVKYPGYSWIEFKNEVQAFMVDDDLRKVNDGNPVSVGMMENVSRDGTFAT</sequence>
<dbReference type="InterPro" id="IPR002885">
    <property type="entry name" value="PPR_rpt"/>
</dbReference>
<dbReference type="FunFam" id="1.25.40.10:FF:000488">
    <property type="entry name" value="Pentatricopeptide repeat-containing protein, mitochondrial"/>
    <property type="match status" value="1"/>
</dbReference>
<name>A0A9Q0R2T2_9MAGN</name>
<gene>
    <name evidence="6" type="ORF">NE237_031744</name>
</gene>
<evidence type="ECO:0000256" key="5">
    <source>
        <dbReference type="PROSITE-ProRule" id="PRU00708"/>
    </source>
</evidence>
<dbReference type="PANTHER" id="PTHR47926:SF343">
    <property type="entry name" value="PENTACOTRIPEPTIDE-REPEAT REGION OF PRORP DOMAIN-CONTAINING PROTEIN"/>
    <property type="match status" value="1"/>
</dbReference>
<comment type="similarity">
    <text evidence="4">Belongs to the PPR family. PCMP-E subfamily.</text>
</comment>
<dbReference type="NCBIfam" id="TIGR00756">
    <property type="entry name" value="PPR"/>
    <property type="match status" value="11"/>
</dbReference>
<feature type="repeat" description="PPR" evidence="5">
    <location>
        <begin position="411"/>
        <end position="445"/>
    </location>
</feature>
<feature type="repeat" description="PPR" evidence="5">
    <location>
        <begin position="481"/>
        <end position="511"/>
    </location>
</feature>
<dbReference type="Proteomes" id="UP001141806">
    <property type="component" value="Unassembled WGS sequence"/>
</dbReference>
<dbReference type="FunFam" id="1.25.40.10:FF:000280">
    <property type="entry name" value="Pentatricopeptide repeat-containing protein"/>
    <property type="match status" value="1"/>
</dbReference>
<evidence type="ECO:0000256" key="2">
    <source>
        <dbReference type="ARBA" id="ARBA00022737"/>
    </source>
</evidence>
<comment type="caution">
    <text evidence="6">The sequence shown here is derived from an EMBL/GenBank/DDBJ whole genome shotgun (WGS) entry which is preliminary data.</text>
</comment>
<keyword evidence="3" id="KW-0809">Transit peptide</keyword>
<dbReference type="EMBL" id="JAMYWD010000001">
    <property type="protein sequence ID" value="KAJ4980907.1"/>
    <property type="molecule type" value="Genomic_DNA"/>
</dbReference>
<dbReference type="GO" id="GO:0003723">
    <property type="term" value="F:RNA binding"/>
    <property type="evidence" value="ECO:0007669"/>
    <property type="project" value="InterPro"/>
</dbReference>
<keyword evidence="7" id="KW-1185">Reference proteome</keyword>
<dbReference type="FunFam" id="1.25.40.10:FF:000031">
    <property type="entry name" value="Pentatricopeptide repeat-containing protein mitochondrial"/>
    <property type="match status" value="1"/>
</dbReference>
<dbReference type="PROSITE" id="PS51375">
    <property type="entry name" value="PPR"/>
    <property type="match status" value="9"/>
</dbReference>
<dbReference type="FunFam" id="1.25.40.10:FF:000688">
    <property type="entry name" value="Pentatricopeptide repeat-containing protein"/>
    <property type="match status" value="1"/>
</dbReference>
<dbReference type="Pfam" id="PF01535">
    <property type="entry name" value="PPR"/>
    <property type="match status" value="2"/>
</dbReference>
<dbReference type="FunFam" id="1.25.40.10:FF:000782">
    <property type="entry name" value="Pentatricopeptide repeat-containing protein"/>
    <property type="match status" value="1"/>
</dbReference>
<feature type="repeat" description="PPR" evidence="5">
    <location>
        <begin position="512"/>
        <end position="546"/>
    </location>
</feature>
<reference evidence="6" key="1">
    <citation type="journal article" date="2023" name="Plant J.">
        <title>The genome of the king protea, Protea cynaroides.</title>
        <authorList>
            <person name="Chang J."/>
            <person name="Duong T.A."/>
            <person name="Schoeman C."/>
            <person name="Ma X."/>
            <person name="Roodt D."/>
            <person name="Barker N."/>
            <person name="Li Z."/>
            <person name="Van de Peer Y."/>
            <person name="Mizrachi E."/>
        </authorList>
    </citation>
    <scope>NUCLEOTIDE SEQUENCE</scope>
    <source>
        <tissue evidence="6">Young leaves</tissue>
    </source>
</reference>
<dbReference type="AlphaFoldDB" id="A0A9Q0R2T2"/>
<evidence type="ECO:0000313" key="7">
    <source>
        <dbReference type="Proteomes" id="UP001141806"/>
    </source>
</evidence>
<evidence type="ECO:0000256" key="1">
    <source>
        <dbReference type="ARBA" id="ARBA00006643"/>
    </source>
</evidence>
<protein>
    <recommendedName>
        <fullName evidence="8">Pentatricopeptide repeat-containing protein</fullName>
    </recommendedName>
</protein>
<dbReference type="Pfam" id="PF13041">
    <property type="entry name" value="PPR_2"/>
    <property type="match status" value="6"/>
</dbReference>
<keyword evidence="2" id="KW-0677">Repeat</keyword>
<feature type="repeat" description="PPR" evidence="5">
    <location>
        <begin position="279"/>
        <end position="309"/>
    </location>
</feature>
<dbReference type="InterPro" id="IPR046960">
    <property type="entry name" value="PPR_At4g14850-like_plant"/>
</dbReference>
<dbReference type="Pfam" id="PF20431">
    <property type="entry name" value="E_motif"/>
    <property type="match status" value="1"/>
</dbReference>
<evidence type="ECO:0000256" key="4">
    <source>
        <dbReference type="ARBA" id="ARBA00061659"/>
    </source>
</evidence>
<evidence type="ECO:0000256" key="3">
    <source>
        <dbReference type="ARBA" id="ARBA00022946"/>
    </source>
</evidence>
<dbReference type="FunFam" id="1.25.40.10:FF:000381">
    <property type="entry name" value="Pentatricopeptide repeat-containing protein"/>
    <property type="match status" value="1"/>
</dbReference>
<accession>A0A9Q0R2T2</accession>
<feature type="repeat" description="PPR" evidence="5">
    <location>
        <begin position="5"/>
        <end position="39"/>
    </location>
</feature>
<organism evidence="6 7">
    <name type="scientific">Protea cynaroides</name>
    <dbReference type="NCBI Taxonomy" id="273540"/>
    <lineage>
        <taxon>Eukaryota</taxon>
        <taxon>Viridiplantae</taxon>
        <taxon>Streptophyta</taxon>
        <taxon>Embryophyta</taxon>
        <taxon>Tracheophyta</taxon>
        <taxon>Spermatophyta</taxon>
        <taxon>Magnoliopsida</taxon>
        <taxon>Proteales</taxon>
        <taxon>Proteaceae</taxon>
        <taxon>Protea</taxon>
    </lineage>
</organism>
<comment type="similarity">
    <text evidence="1">Belongs to the PPR family. PCMP-H subfamily.</text>
</comment>
<feature type="repeat" description="PPR" evidence="5">
    <location>
        <begin position="547"/>
        <end position="582"/>
    </location>
</feature>
<dbReference type="InterPro" id="IPR046848">
    <property type="entry name" value="E_motif"/>
</dbReference>
<dbReference type="Gene3D" id="1.25.40.10">
    <property type="entry name" value="Tetratricopeptide repeat domain"/>
    <property type="match status" value="6"/>
</dbReference>
<evidence type="ECO:0000313" key="6">
    <source>
        <dbReference type="EMBL" id="KAJ4980907.1"/>
    </source>
</evidence>
<feature type="repeat" description="PPR" evidence="5">
    <location>
        <begin position="137"/>
        <end position="171"/>
    </location>
</feature>
<dbReference type="OrthoDB" id="185373at2759"/>
<dbReference type="SUPFAM" id="SSF48452">
    <property type="entry name" value="TPR-like"/>
    <property type="match status" value="1"/>
</dbReference>
<dbReference type="PANTHER" id="PTHR47926">
    <property type="entry name" value="PENTATRICOPEPTIDE REPEAT-CONTAINING PROTEIN"/>
    <property type="match status" value="1"/>
</dbReference>
<dbReference type="InterPro" id="IPR011990">
    <property type="entry name" value="TPR-like_helical_dom_sf"/>
</dbReference>
<dbReference type="Pfam" id="PF12854">
    <property type="entry name" value="PPR_1"/>
    <property type="match status" value="1"/>
</dbReference>
<feature type="repeat" description="PPR" evidence="5">
    <location>
        <begin position="244"/>
        <end position="278"/>
    </location>
</feature>
<feature type="repeat" description="PPR" evidence="5">
    <location>
        <begin position="310"/>
        <end position="344"/>
    </location>
</feature>
<evidence type="ECO:0008006" key="8">
    <source>
        <dbReference type="Google" id="ProtNLM"/>
    </source>
</evidence>